<dbReference type="RefSeq" id="WP_011507268.1">
    <property type="nucleotide sequence ID" value="NC_007963.1"/>
</dbReference>
<evidence type="ECO:0000256" key="4">
    <source>
        <dbReference type="ARBA" id="ARBA00007974"/>
    </source>
</evidence>
<dbReference type="STRING" id="290398.Csal_1970"/>
<dbReference type="GO" id="GO:0004040">
    <property type="term" value="F:amidase activity"/>
    <property type="evidence" value="ECO:0007669"/>
    <property type="project" value="InterPro"/>
</dbReference>
<organism evidence="14 15">
    <name type="scientific">Chromohalobacter israelensis (strain ATCC BAA-138 / DSM 3043 / CIP 106854 / NCIMB 13768 / 1H11)</name>
    <name type="common">Chromohalobacter salexigens</name>
    <dbReference type="NCBI Taxonomy" id="290398"/>
    <lineage>
        <taxon>Bacteria</taxon>
        <taxon>Pseudomonadati</taxon>
        <taxon>Pseudomonadota</taxon>
        <taxon>Gammaproteobacteria</taxon>
        <taxon>Oceanospirillales</taxon>
        <taxon>Halomonadaceae</taxon>
        <taxon>Chromohalobacter</taxon>
    </lineage>
</organism>
<feature type="domain" description="Mannosyl-glycoprotein endo-beta-N-acetylglucosamidase-like" evidence="13">
    <location>
        <begin position="175"/>
        <end position="329"/>
    </location>
</feature>
<dbReference type="AlphaFoldDB" id="Q1QW36"/>
<name>Q1QW36_CHRI1</name>
<evidence type="ECO:0000256" key="3">
    <source>
        <dbReference type="ARBA" id="ARBA00006880"/>
    </source>
</evidence>
<dbReference type="Proteomes" id="UP000000239">
    <property type="component" value="Chromosome"/>
</dbReference>
<sequence>MSVDGLSNQFALDVQSLSRLKHTASQSPEKGLSQAADQFEAIFLQMMLKSMRDAIPQSDLLSSNETDTYTSMLDKQWAQKMAGHVGLSDMLVEQLQGRGLVGRDEEVTRNDLIAGIPRGTPRVLSDPIVPHEAASKDSGPGDDAVTSASGASSSSAPSEVATSREMSPSSADIEDARAAPHVEAFLSRLHEPAEAAARESGVPASLILAQAALETGWGEREIPARDGGNSHNLFGIKATGGWDGEATSITTTEYVDGRARQQVDEFRVYDSFEAAFKDYAELIGGNPRYAGVVTASTPQNAARALQSGGYATDPNYADKVIAVMAQIDDRLASGPTLASTAEVSESQGGAPTRNGSSDPYDISRMPTGIF</sequence>
<protein>
    <recommendedName>
        <fullName evidence="5">Peptidoglycan hydrolase FlgJ</fullName>
    </recommendedName>
    <alternativeName>
        <fullName evidence="11">Muramidase FlgJ</fullName>
    </alternativeName>
</protein>
<comment type="similarity">
    <text evidence="3">In the N-terminal section; belongs to the FlgJ family.</text>
</comment>
<dbReference type="Pfam" id="PF10135">
    <property type="entry name" value="Rod-binding"/>
    <property type="match status" value="1"/>
</dbReference>
<dbReference type="SMART" id="SM00047">
    <property type="entry name" value="LYZ2"/>
    <property type="match status" value="1"/>
</dbReference>
<gene>
    <name evidence="14" type="ordered locus">Csal_1970</name>
</gene>
<feature type="compositionally biased region" description="Polar residues" evidence="12">
    <location>
        <begin position="336"/>
        <end position="357"/>
    </location>
</feature>
<dbReference type="GeneID" id="95334687"/>
<dbReference type="HOGENOM" id="CLU_013771_3_0_6"/>
<dbReference type="GO" id="GO:0071555">
    <property type="term" value="P:cell wall organization"/>
    <property type="evidence" value="ECO:0007669"/>
    <property type="project" value="UniProtKB-KW"/>
</dbReference>
<dbReference type="InterPro" id="IPR019301">
    <property type="entry name" value="Flagellar_prot_FlgJ_N"/>
</dbReference>
<dbReference type="GO" id="GO:0071973">
    <property type="term" value="P:bacterial-type flagellum-dependent cell motility"/>
    <property type="evidence" value="ECO:0007669"/>
    <property type="project" value="TreeGrafter"/>
</dbReference>
<dbReference type="GO" id="GO:0016798">
    <property type="term" value="F:hydrolase activity, acting on glycosyl bonds"/>
    <property type="evidence" value="ECO:0007669"/>
    <property type="project" value="UniProtKB-KW"/>
</dbReference>
<evidence type="ECO:0000313" key="15">
    <source>
        <dbReference type="Proteomes" id="UP000000239"/>
    </source>
</evidence>
<feature type="region of interest" description="Disordered" evidence="12">
    <location>
        <begin position="336"/>
        <end position="370"/>
    </location>
</feature>
<dbReference type="InterPro" id="IPR013377">
    <property type="entry name" value="FlgJ"/>
</dbReference>
<dbReference type="InterPro" id="IPR051056">
    <property type="entry name" value="Glycosyl_Hydrolase_73"/>
</dbReference>
<evidence type="ECO:0000313" key="14">
    <source>
        <dbReference type="EMBL" id="ABE59322.1"/>
    </source>
</evidence>
<evidence type="ECO:0000256" key="9">
    <source>
        <dbReference type="ARBA" id="ARBA00023295"/>
    </source>
</evidence>
<keyword evidence="6" id="KW-0574">Periplasm</keyword>
<dbReference type="EMBL" id="CP000285">
    <property type="protein sequence ID" value="ABE59322.1"/>
    <property type="molecule type" value="Genomic_DNA"/>
</dbReference>
<dbReference type="PRINTS" id="PR01002">
    <property type="entry name" value="FLGFLGJ"/>
</dbReference>
<dbReference type="GO" id="GO:0042597">
    <property type="term" value="C:periplasmic space"/>
    <property type="evidence" value="ECO:0007669"/>
    <property type="project" value="UniProtKB-SubCell"/>
</dbReference>
<reference evidence="14 15" key="1">
    <citation type="journal article" date="2011" name="Stand. Genomic Sci.">
        <title>Complete genome sequence of the halophilic and highly halotolerant Chromohalobacter salexigens type strain (1H11(T)).</title>
        <authorList>
            <person name="Copeland A."/>
            <person name="O'Connor K."/>
            <person name="Lucas S."/>
            <person name="Lapidus A."/>
            <person name="Berry K.W."/>
            <person name="Detter J.C."/>
            <person name="Del Rio T.G."/>
            <person name="Hammon N."/>
            <person name="Dalin E."/>
            <person name="Tice H."/>
            <person name="Pitluck S."/>
            <person name="Bruce D."/>
            <person name="Goodwin L."/>
            <person name="Han C."/>
            <person name="Tapia R."/>
            <person name="Saunders E."/>
            <person name="Schmutz J."/>
            <person name="Brettin T."/>
            <person name="Larimer F."/>
            <person name="Land M."/>
            <person name="Hauser L."/>
            <person name="Vargas C."/>
            <person name="Nieto J.J."/>
            <person name="Kyrpides N.C."/>
            <person name="Ivanova N."/>
            <person name="Goker M."/>
            <person name="Klenk H.P."/>
            <person name="Csonka L.N."/>
            <person name="Woyke T."/>
        </authorList>
    </citation>
    <scope>NUCLEOTIDE SEQUENCE [LARGE SCALE GENOMIC DNA]</scope>
    <source>
        <strain evidence="15">ATCC BAA-138 / DSM 3043 / CIP 106854 / NCIMB 13768 / 1H11</strain>
    </source>
</reference>
<evidence type="ECO:0000259" key="13">
    <source>
        <dbReference type="SMART" id="SM00047"/>
    </source>
</evidence>
<keyword evidence="15" id="KW-1185">Reference proteome</keyword>
<evidence type="ECO:0000256" key="1">
    <source>
        <dbReference type="ARBA" id="ARBA00002954"/>
    </source>
</evidence>
<dbReference type="OrthoDB" id="289937at2"/>
<comment type="subcellular location">
    <subcellularLocation>
        <location evidence="2">Periplasm</location>
    </subcellularLocation>
</comment>
<dbReference type="Gene3D" id="1.10.530.10">
    <property type="match status" value="1"/>
</dbReference>
<dbReference type="eggNOG" id="COG1705">
    <property type="taxonomic scope" value="Bacteria"/>
</dbReference>
<evidence type="ECO:0000256" key="10">
    <source>
        <dbReference type="ARBA" id="ARBA00023316"/>
    </source>
</evidence>
<accession>Q1QW36</accession>
<evidence type="ECO:0000256" key="11">
    <source>
        <dbReference type="ARBA" id="ARBA00030835"/>
    </source>
</evidence>
<dbReference type="KEGG" id="csa:Csal_1970"/>
<dbReference type="PANTHER" id="PTHR33308">
    <property type="entry name" value="PEPTIDOGLYCAN HYDROLASE FLGJ"/>
    <property type="match status" value="1"/>
</dbReference>
<keyword evidence="7" id="KW-1005">Bacterial flagellum biogenesis</keyword>
<dbReference type="InterPro" id="IPR002901">
    <property type="entry name" value="MGlyc_endo_b_GlcNAc-like_dom"/>
</dbReference>
<feature type="compositionally biased region" description="Low complexity" evidence="12">
    <location>
        <begin position="144"/>
        <end position="163"/>
    </location>
</feature>
<dbReference type="NCBIfam" id="TIGR02541">
    <property type="entry name" value="flagell_FlgJ"/>
    <property type="match status" value="1"/>
</dbReference>
<evidence type="ECO:0000256" key="8">
    <source>
        <dbReference type="ARBA" id="ARBA00022801"/>
    </source>
</evidence>
<dbReference type="CAZy" id="GH73">
    <property type="family name" value="Glycoside Hydrolase Family 73"/>
</dbReference>
<evidence type="ECO:0000256" key="6">
    <source>
        <dbReference type="ARBA" id="ARBA00022764"/>
    </source>
</evidence>
<comment type="similarity">
    <text evidence="4">In the C-terminal section; belongs to the glycosyl hydrolase 73 family.</text>
</comment>
<keyword evidence="8" id="KW-0378">Hydrolase</keyword>
<dbReference type="PANTHER" id="PTHR33308:SF9">
    <property type="entry name" value="PEPTIDOGLYCAN HYDROLASE FLGJ"/>
    <property type="match status" value="1"/>
</dbReference>
<keyword evidence="10" id="KW-0961">Cell wall biogenesis/degradation</keyword>
<evidence type="ECO:0000256" key="2">
    <source>
        <dbReference type="ARBA" id="ARBA00004418"/>
    </source>
</evidence>
<feature type="region of interest" description="Disordered" evidence="12">
    <location>
        <begin position="116"/>
        <end position="174"/>
    </location>
</feature>
<evidence type="ECO:0000256" key="12">
    <source>
        <dbReference type="SAM" id="MobiDB-lite"/>
    </source>
</evidence>
<dbReference type="Gene3D" id="2.10.70.40">
    <property type="entry name" value="peptidoglycan hydrolase"/>
    <property type="match status" value="1"/>
</dbReference>
<evidence type="ECO:0000256" key="7">
    <source>
        <dbReference type="ARBA" id="ARBA00022795"/>
    </source>
</evidence>
<comment type="function">
    <text evidence="1">Flagellum-specific muramidase which hydrolyzes the peptidoglycan layer to assemble the rod structure in the periplasmic space.</text>
</comment>
<evidence type="ECO:0000256" key="5">
    <source>
        <dbReference type="ARBA" id="ARBA00013433"/>
    </source>
</evidence>
<proteinExistence type="inferred from homology"/>
<dbReference type="Pfam" id="PF01832">
    <property type="entry name" value="Glucosaminidase"/>
    <property type="match status" value="1"/>
</dbReference>
<keyword evidence="9" id="KW-0326">Glycosidase</keyword>
<dbReference type="GO" id="GO:0044780">
    <property type="term" value="P:bacterial-type flagellum assembly"/>
    <property type="evidence" value="ECO:0007669"/>
    <property type="project" value="InterPro"/>
</dbReference>
<dbReference type="eggNOG" id="COG3951">
    <property type="taxonomic scope" value="Bacteria"/>
</dbReference>